<evidence type="ECO:0000259" key="1">
    <source>
        <dbReference type="SMART" id="SM00065"/>
    </source>
</evidence>
<feature type="domain" description="GAF" evidence="1">
    <location>
        <begin position="289"/>
        <end position="430"/>
    </location>
</feature>
<sequence>MSSDFDSFLFEPRQCPPPIILTKEVMDSSLEILLRGKTLDIEYLYSKRGRLGIFERVPSVFNMSRFDEDSKLIKIRLAGVLRSVEVDTDDPMEIVQEGVQFVSDVSQLIPLMHKTMDILQEQTQSFAAILYFVTQAKNEIYQTPRRIVSRHYITNWSIRKNSTVAAYVAATKEAVMVKDVWVDHRFPLGIGHNDLRIKAVICSPILSSEQEILGVIEVSRRENNGPYTKDDLDLLLLICAWFGNVIYQKEQRVLKTHQYSTITSLIALCNKLTQIPDADMIIYDMLDLCLDKLNAKAAYYYTYVPHVEGLLTEVYEYDLVVPRLKRRKRILDNASGSVASYVAKTHEMVNIRDVAADKRFQETDAFMSDITLTTVLCKEILRKNKPVGILQINNKASNGVFLLQDEKLFNIISTFLSFLLELIEMQQTKKHNMLMNELLRTTLIHHLRPCGACLNDLTSIVQTTGNSMHWKAKSWDWVPEWDREGCTENPKALCLMLRNVLTPSSVVKHKLQVLILTLNKIYHNISKEKCMGAFYTFQMAFCILIRNQDMFRFTDKVPVLIGALFSPFASLLHNSQVTRNKTKSLLKNQIYHELKTLLHCLSVCDNLPDTIHKEFDHELKSLMQVFDRPSTSLVSSANTDESMERYLKEMIEKRLAITSNMDLATKQIILLSSNYHLFVRHFNYVMNHIEENPRALDVFYSYLGQSRKPKQQYEEDKFEFIVRFIENVVQPQFETLVASFSNCSDVVEHCTKLKANFERAIAGEPIIDWKVEPEQRNG</sequence>
<reference evidence="3" key="1">
    <citation type="submission" date="2025-08" db="UniProtKB">
        <authorList>
            <consortium name="RefSeq"/>
        </authorList>
    </citation>
    <scope>IDENTIFICATION</scope>
</reference>
<dbReference type="SMART" id="SM00065">
    <property type="entry name" value="GAF"/>
    <property type="match status" value="2"/>
</dbReference>
<dbReference type="STRING" id="121845.A0A1S3DU82"/>
<dbReference type="RefSeq" id="XP_008487680.1">
    <property type="nucleotide sequence ID" value="XM_008489458.3"/>
</dbReference>
<evidence type="ECO:0000313" key="2">
    <source>
        <dbReference type="Proteomes" id="UP000079169"/>
    </source>
</evidence>
<dbReference type="AlphaFoldDB" id="A0A1S3DU82"/>
<evidence type="ECO:0000313" key="3">
    <source>
        <dbReference type="RefSeq" id="XP_008487680.1"/>
    </source>
</evidence>
<dbReference type="Gene3D" id="3.30.450.40">
    <property type="match status" value="2"/>
</dbReference>
<feature type="domain" description="GAF" evidence="1">
    <location>
        <begin position="107"/>
        <end position="256"/>
    </location>
</feature>
<dbReference type="GeneID" id="103524442"/>
<gene>
    <name evidence="3" type="primary">LOC103524442</name>
</gene>
<accession>A0A1S3DU82</accession>
<dbReference type="Proteomes" id="UP000079169">
    <property type="component" value="Unplaced"/>
</dbReference>
<protein>
    <submittedName>
        <fullName evidence="3">cGMP-specific 3',5'-cyclic phosphodiesterase-like</fullName>
    </submittedName>
</protein>
<dbReference type="KEGG" id="dci:103524442"/>
<organism evidence="2 3">
    <name type="scientific">Diaphorina citri</name>
    <name type="common">Asian citrus psyllid</name>
    <dbReference type="NCBI Taxonomy" id="121845"/>
    <lineage>
        <taxon>Eukaryota</taxon>
        <taxon>Metazoa</taxon>
        <taxon>Ecdysozoa</taxon>
        <taxon>Arthropoda</taxon>
        <taxon>Hexapoda</taxon>
        <taxon>Insecta</taxon>
        <taxon>Pterygota</taxon>
        <taxon>Neoptera</taxon>
        <taxon>Paraneoptera</taxon>
        <taxon>Hemiptera</taxon>
        <taxon>Sternorrhyncha</taxon>
        <taxon>Psylloidea</taxon>
        <taxon>Psyllidae</taxon>
        <taxon>Diaphorininae</taxon>
        <taxon>Diaphorina</taxon>
    </lineage>
</organism>
<proteinExistence type="predicted"/>
<keyword evidence="2" id="KW-1185">Reference proteome</keyword>
<dbReference type="Pfam" id="PF01590">
    <property type="entry name" value="GAF"/>
    <property type="match status" value="1"/>
</dbReference>
<dbReference type="InterPro" id="IPR029016">
    <property type="entry name" value="GAF-like_dom_sf"/>
</dbReference>
<dbReference type="PaxDb" id="121845-A0A1S3DU82"/>
<name>A0A1S3DU82_DIACI</name>
<dbReference type="InterPro" id="IPR003018">
    <property type="entry name" value="GAF"/>
</dbReference>
<dbReference type="SUPFAM" id="SSF55781">
    <property type="entry name" value="GAF domain-like"/>
    <property type="match status" value="2"/>
</dbReference>